<feature type="domain" description="C2H2-type" evidence="3">
    <location>
        <begin position="38"/>
        <end position="65"/>
    </location>
</feature>
<keyword evidence="1" id="KW-0863">Zinc-finger</keyword>
<feature type="compositionally biased region" description="Basic and acidic residues" evidence="2">
    <location>
        <begin position="139"/>
        <end position="157"/>
    </location>
</feature>
<evidence type="ECO:0000313" key="5">
    <source>
        <dbReference type="Proteomes" id="UP001595075"/>
    </source>
</evidence>
<evidence type="ECO:0000256" key="2">
    <source>
        <dbReference type="SAM" id="MobiDB-lite"/>
    </source>
</evidence>
<organism evidence="4 5">
    <name type="scientific">Oculimacula yallundae</name>
    <dbReference type="NCBI Taxonomy" id="86028"/>
    <lineage>
        <taxon>Eukaryota</taxon>
        <taxon>Fungi</taxon>
        <taxon>Dikarya</taxon>
        <taxon>Ascomycota</taxon>
        <taxon>Pezizomycotina</taxon>
        <taxon>Leotiomycetes</taxon>
        <taxon>Helotiales</taxon>
        <taxon>Ploettnerulaceae</taxon>
        <taxon>Oculimacula</taxon>
    </lineage>
</organism>
<proteinExistence type="predicted"/>
<accession>A0ABR4CF91</accession>
<keyword evidence="1" id="KW-0479">Metal-binding</keyword>
<feature type="compositionally biased region" description="Basic and acidic residues" evidence="2">
    <location>
        <begin position="320"/>
        <end position="330"/>
    </location>
</feature>
<gene>
    <name evidence="4" type="ORF">VTL71DRAFT_16508</name>
</gene>
<reference evidence="4 5" key="1">
    <citation type="journal article" date="2024" name="Commun. Biol.">
        <title>Comparative genomic analysis of thermophilic fungi reveals convergent evolutionary adaptations and gene losses.</title>
        <authorList>
            <person name="Steindorff A.S."/>
            <person name="Aguilar-Pontes M.V."/>
            <person name="Robinson A.J."/>
            <person name="Andreopoulos B."/>
            <person name="LaButti K."/>
            <person name="Kuo A."/>
            <person name="Mondo S."/>
            <person name="Riley R."/>
            <person name="Otillar R."/>
            <person name="Haridas S."/>
            <person name="Lipzen A."/>
            <person name="Grimwood J."/>
            <person name="Schmutz J."/>
            <person name="Clum A."/>
            <person name="Reid I.D."/>
            <person name="Moisan M.C."/>
            <person name="Butler G."/>
            <person name="Nguyen T.T.M."/>
            <person name="Dewar K."/>
            <person name="Conant G."/>
            <person name="Drula E."/>
            <person name="Henrissat B."/>
            <person name="Hansel C."/>
            <person name="Singer S."/>
            <person name="Hutchinson M.I."/>
            <person name="de Vries R.P."/>
            <person name="Natvig D.O."/>
            <person name="Powell A.J."/>
            <person name="Tsang A."/>
            <person name="Grigoriev I.V."/>
        </authorList>
    </citation>
    <scope>NUCLEOTIDE SEQUENCE [LARGE SCALE GENOMIC DNA]</scope>
    <source>
        <strain evidence="4 5">CBS 494.80</strain>
    </source>
</reference>
<feature type="region of interest" description="Disordered" evidence="2">
    <location>
        <begin position="50"/>
        <end position="330"/>
    </location>
</feature>
<feature type="compositionally biased region" description="Basic and acidic residues" evidence="2">
    <location>
        <begin position="115"/>
        <end position="129"/>
    </location>
</feature>
<name>A0ABR4CF91_9HELO</name>
<evidence type="ECO:0000259" key="3">
    <source>
        <dbReference type="PROSITE" id="PS50157"/>
    </source>
</evidence>
<feature type="compositionally biased region" description="Polar residues" evidence="2">
    <location>
        <begin position="197"/>
        <end position="222"/>
    </location>
</feature>
<keyword evidence="1" id="KW-0862">Zinc</keyword>
<evidence type="ECO:0000256" key="1">
    <source>
        <dbReference type="PROSITE-ProRule" id="PRU00042"/>
    </source>
</evidence>
<evidence type="ECO:0000313" key="4">
    <source>
        <dbReference type="EMBL" id="KAL2068410.1"/>
    </source>
</evidence>
<feature type="compositionally biased region" description="Basic and acidic residues" evidence="2">
    <location>
        <begin position="267"/>
        <end position="278"/>
    </location>
</feature>
<dbReference type="PROSITE" id="PS00028">
    <property type="entry name" value="ZINC_FINGER_C2H2_1"/>
    <property type="match status" value="1"/>
</dbReference>
<feature type="compositionally biased region" description="Polar residues" evidence="2">
    <location>
        <begin position="281"/>
        <end position="303"/>
    </location>
</feature>
<sequence>MLQAHDQVLGPAPSCGDCGSEFSTKETLAKHLRKKPCRKCKKCGEWCASGKELSRHQEIHDSDDSDSRRDSKARHHKIRRQSSDSSLSSPESDLEDELAGVAQNSSELVKTRRKKFDDVSKNDMTEHPRNRSTRSASPKQERSRTPAHGRDLLDYRSNELVSPGQLASPTRPAPDSSDPSQSLSQSQLRDVRHRVFNSPTPQESPQRARNASGARNSIQATSDEILVPNKQSEKAREMKGKRRERTEVQNSSFEDDTIDSASSNPEIKTDSLFKDKVSFKLKSQTPSSSDFPSTDHTGDSRPNLQPPLGLKSGSRSVFSGKERGMRHSEE</sequence>
<dbReference type="Proteomes" id="UP001595075">
    <property type="component" value="Unassembled WGS sequence"/>
</dbReference>
<protein>
    <recommendedName>
        <fullName evidence="3">C2H2-type domain-containing protein</fullName>
    </recommendedName>
</protein>
<feature type="compositionally biased region" description="Low complexity" evidence="2">
    <location>
        <begin position="174"/>
        <end position="188"/>
    </location>
</feature>
<dbReference type="PROSITE" id="PS50157">
    <property type="entry name" value="ZINC_FINGER_C2H2_2"/>
    <property type="match status" value="1"/>
</dbReference>
<dbReference type="EMBL" id="JAZHXI010000009">
    <property type="protein sequence ID" value="KAL2068410.1"/>
    <property type="molecule type" value="Genomic_DNA"/>
</dbReference>
<dbReference type="Gene3D" id="3.30.160.60">
    <property type="entry name" value="Classic Zinc Finger"/>
    <property type="match status" value="1"/>
</dbReference>
<comment type="caution">
    <text evidence="4">The sequence shown here is derived from an EMBL/GenBank/DDBJ whole genome shotgun (WGS) entry which is preliminary data.</text>
</comment>
<feature type="compositionally biased region" description="Basic residues" evidence="2">
    <location>
        <begin position="71"/>
        <end position="80"/>
    </location>
</feature>
<keyword evidence="5" id="KW-1185">Reference proteome</keyword>
<feature type="compositionally biased region" description="Basic and acidic residues" evidence="2">
    <location>
        <begin position="52"/>
        <end position="70"/>
    </location>
</feature>
<dbReference type="InterPro" id="IPR013087">
    <property type="entry name" value="Znf_C2H2_type"/>
</dbReference>